<dbReference type="InterPro" id="IPR050638">
    <property type="entry name" value="AA-Vitamin_Transporters"/>
</dbReference>
<comment type="caution">
    <text evidence="9">The sequence shown here is derived from an EMBL/GenBank/DDBJ whole genome shotgun (WGS) entry which is preliminary data.</text>
</comment>
<feature type="transmembrane region" description="Helical" evidence="7">
    <location>
        <begin position="82"/>
        <end position="104"/>
    </location>
</feature>
<reference evidence="9 10" key="1">
    <citation type="submission" date="2020-08" db="EMBL/GenBank/DDBJ databases">
        <title>Genome public.</title>
        <authorList>
            <person name="Liu C."/>
            <person name="Sun Q."/>
        </authorList>
    </citation>
    <scope>NUCLEOTIDE SEQUENCE [LARGE SCALE GENOMIC DNA]</scope>
    <source>
        <strain evidence="9 10">BX3</strain>
    </source>
</reference>
<dbReference type="EMBL" id="JACRSW010000033">
    <property type="protein sequence ID" value="MBC8558034.1"/>
    <property type="molecule type" value="Genomic_DNA"/>
</dbReference>
<keyword evidence="10" id="KW-1185">Reference proteome</keyword>
<keyword evidence="6 7" id="KW-0472">Membrane</keyword>
<dbReference type="PANTHER" id="PTHR32322:SF18">
    <property type="entry name" value="S-ADENOSYLMETHIONINE_S-ADENOSYLHOMOCYSTEINE TRANSPORTER"/>
    <property type="match status" value="1"/>
</dbReference>
<dbReference type="SUPFAM" id="SSF103481">
    <property type="entry name" value="Multidrug resistance efflux transporter EmrE"/>
    <property type="match status" value="2"/>
</dbReference>
<feature type="transmembrane region" description="Helical" evidence="7">
    <location>
        <begin position="165"/>
        <end position="187"/>
    </location>
</feature>
<keyword evidence="3" id="KW-1003">Cell membrane</keyword>
<feature type="transmembrane region" description="Helical" evidence="7">
    <location>
        <begin position="199"/>
        <end position="222"/>
    </location>
</feature>
<evidence type="ECO:0000256" key="3">
    <source>
        <dbReference type="ARBA" id="ARBA00022475"/>
    </source>
</evidence>
<dbReference type="InterPro" id="IPR037185">
    <property type="entry name" value="EmrE-like"/>
</dbReference>
<dbReference type="Pfam" id="PF00892">
    <property type="entry name" value="EamA"/>
    <property type="match status" value="2"/>
</dbReference>
<sequence length="312" mass="34099">MQKEHFLKKTVIVCLLAMICCVLWGSAFPGIKIGYKLWNIDIKDMASQIVFAGVRFFLAGVLTIIIGSVLQRNILFPRKENVKAILCLAAFQTVIQYLFFYIGLAHTTGVKASILTACNVFFAILIAGVFLHQEKLNKRILIGCLLGFLGVICINMQSGSVELHFIWNGDGFILLAALSYAISSVMIKQYGKTQNTVLLSGYQFMAGGIVLLVTGIVLGGQIQNGQNGAIAIILYLSFVSAIAYSLWGVLLKYNPISKVTVFGFFNPIAGVILSALLLQEKQDMGLGTLIALILVSCGIYLVNRDSDKKKKK</sequence>
<feature type="transmembrane region" description="Helical" evidence="7">
    <location>
        <begin position="228"/>
        <end position="247"/>
    </location>
</feature>
<feature type="transmembrane region" description="Helical" evidence="7">
    <location>
        <begin position="140"/>
        <end position="159"/>
    </location>
</feature>
<evidence type="ECO:0000256" key="2">
    <source>
        <dbReference type="ARBA" id="ARBA00007362"/>
    </source>
</evidence>
<feature type="domain" description="EamA" evidence="8">
    <location>
        <begin position="169"/>
        <end position="303"/>
    </location>
</feature>
<dbReference type="InterPro" id="IPR000620">
    <property type="entry name" value="EamA_dom"/>
</dbReference>
<feature type="transmembrane region" description="Helical" evidence="7">
    <location>
        <begin position="45"/>
        <end position="70"/>
    </location>
</feature>
<evidence type="ECO:0000313" key="10">
    <source>
        <dbReference type="Proteomes" id="UP000637513"/>
    </source>
</evidence>
<evidence type="ECO:0000259" key="8">
    <source>
        <dbReference type="Pfam" id="PF00892"/>
    </source>
</evidence>
<keyword evidence="4 7" id="KW-0812">Transmembrane</keyword>
<keyword evidence="5 7" id="KW-1133">Transmembrane helix</keyword>
<evidence type="ECO:0000256" key="1">
    <source>
        <dbReference type="ARBA" id="ARBA00004651"/>
    </source>
</evidence>
<evidence type="ECO:0000256" key="6">
    <source>
        <dbReference type="ARBA" id="ARBA00023136"/>
    </source>
</evidence>
<proteinExistence type="inferred from homology"/>
<evidence type="ECO:0000256" key="7">
    <source>
        <dbReference type="SAM" id="Phobius"/>
    </source>
</evidence>
<evidence type="ECO:0000313" key="9">
    <source>
        <dbReference type="EMBL" id="MBC8558034.1"/>
    </source>
</evidence>
<accession>A0ABR7MW53</accession>
<feature type="transmembrane region" description="Helical" evidence="7">
    <location>
        <begin position="259"/>
        <end position="278"/>
    </location>
</feature>
<protein>
    <submittedName>
        <fullName evidence="9">DMT family transporter</fullName>
    </submittedName>
</protein>
<dbReference type="Proteomes" id="UP000637513">
    <property type="component" value="Unassembled WGS sequence"/>
</dbReference>
<comment type="subcellular location">
    <subcellularLocation>
        <location evidence="1">Cell membrane</location>
        <topology evidence="1">Multi-pass membrane protein</topology>
    </subcellularLocation>
</comment>
<dbReference type="RefSeq" id="WP_249305515.1">
    <property type="nucleotide sequence ID" value="NZ_JACRSW010000033.1"/>
</dbReference>
<dbReference type="PANTHER" id="PTHR32322">
    <property type="entry name" value="INNER MEMBRANE TRANSPORTER"/>
    <property type="match status" value="1"/>
</dbReference>
<organism evidence="9 10">
    <name type="scientific">Jutongia hominis</name>
    <dbReference type="NCBI Taxonomy" id="2763664"/>
    <lineage>
        <taxon>Bacteria</taxon>
        <taxon>Bacillati</taxon>
        <taxon>Bacillota</taxon>
        <taxon>Clostridia</taxon>
        <taxon>Lachnospirales</taxon>
        <taxon>Lachnospiraceae</taxon>
        <taxon>Jutongia</taxon>
    </lineage>
</organism>
<feature type="transmembrane region" description="Helical" evidence="7">
    <location>
        <begin position="110"/>
        <end position="131"/>
    </location>
</feature>
<gene>
    <name evidence="9" type="ORF">H8700_09990</name>
</gene>
<name>A0ABR7MW53_9FIRM</name>
<comment type="similarity">
    <text evidence="2">Belongs to the EamA transporter family.</text>
</comment>
<evidence type="ECO:0000256" key="5">
    <source>
        <dbReference type="ARBA" id="ARBA00022989"/>
    </source>
</evidence>
<feature type="transmembrane region" description="Helical" evidence="7">
    <location>
        <begin position="284"/>
        <end position="302"/>
    </location>
</feature>
<evidence type="ECO:0000256" key="4">
    <source>
        <dbReference type="ARBA" id="ARBA00022692"/>
    </source>
</evidence>
<feature type="domain" description="EamA" evidence="8">
    <location>
        <begin position="13"/>
        <end position="155"/>
    </location>
</feature>